<dbReference type="GO" id="GO:0000155">
    <property type="term" value="F:phosphorelay sensor kinase activity"/>
    <property type="evidence" value="ECO:0007669"/>
    <property type="project" value="InterPro"/>
</dbReference>
<accession>A0A5M6IGS2</accession>
<dbReference type="NCBIfam" id="TIGR00229">
    <property type="entry name" value="sensory_box"/>
    <property type="match status" value="1"/>
</dbReference>
<dbReference type="CDD" id="cd00130">
    <property type="entry name" value="PAS"/>
    <property type="match status" value="1"/>
</dbReference>
<evidence type="ECO:0000259" key="7">
    <source>
        <dbReference type="PROSITE" id="PS50109"/>
    </source>
</evidence>
<evidence type="ECO:0000256" key="4">
    <source>
        <dbReference type="ARBA" id="ARBA00022679"/>
    </source>
</evidence>
<evidence type="ECO:0000313" key="9">
    <source>
        <dbReference type="Proteomes" id="UP000324065"/>
    </source>
</evidence>
<dbReference type="SUPFAM" id="SSF47384">
    <property type="entry name" value="Homodimeric domain of signal transducing histidine kinase"/>
    <property type="match status" value="1"/>
</dbReference>
<dbReference type="OrthoDB" id="9813151at2"/>
<dbReference type="InterPro" id="IPR005467">
    <property type="entry name" value="His_kinase_dom"/>
</dbReference>
<dbReference type="SUPFAM" id="SSF55785">
    <property type="entry name" value="PYP-like sensor domain (PAS domain)"/>
    <property type="match status" value="1"/>
</dbReference>
<comment type="catalytic activity">
    <reaction evidence="1">
        <text>ATP + protein L-histidine = ADP + protein N-phospho-L-histidine.</text>
        <dbReference type="EC" id="2.7.13.3"/>
    </reaction>
</comment>
<dbReference type="Proteomes" id="UP000324065">
    <property type="component" value="Unassembled WGS sequence"/>
</dbReference>
<dbReference type="CDD" id="cd00082">
    <property type="entry name" value="HisKA"/>
    <property type="match status" value="1"/>
</dbReference>
<feature type="domain" description="Histidine kinase" evidence="7">
    <location>
        <begin position="489"/>
        <end position="710"/>
    </location>
</feature>
<name>A0A5M6IGS2_9PROT</name>
<feature type="transmembrane region" description="Helical" evidence="6">
    <location>
        <begin position="33"/>
        <end position="59"/>
    </location>
</feature>
<evidence type="ECO:0000256" key="6">
    <source>
        <dbReference type="SAM" id="Phobius"/>
    </source>
</evidence>
<dbReference type="AlphaFoldDB" id="A0A5M6IGS2"/>
<dbReference type="InterPro" id="IPR003594">
    <property type="entry name" value="HATPase_dom"/>
</dbReference>
<dbReference type="SUPFAM" id="SSF55874">
    <property type="entry name" value="ATPase domain of HSP90 chaperone/DNA topoisomerase II/histidine kinase"/>
    <property type="match status" value="1"/>
</dbReference>
<keyword evidence="5" id="KW-0418">Kinase</keyword>
<sequence length="716" mass="76399">MDLWRTPRSRRADAPPAHAYTLFSLPRLLAPNAVAWGTAGLASGVLLLFVLGVFGVALMARGQEVEEARVTSGLVEYGITRTLESAESLLLTVASTVAQDGEDGAPGPIVHDWPDIQGVVTRSIRFVPSIRQVLVVNRDSEILMDTSGRDVGRRLDRGALGIPSPPTDPAGTSALFRGIAIGTLTQGRFLPVVGVSADPSARATVPMSLWASPQFLVVVAMNPGSVKRILHHAVNGPVRQVALTTLDGTPILTVGTSHTPPPDAFRTTVPTVVSSGAELGTVSVTGGQQIVALSSHFPVAVVAHLSNLEHLLNWLRENVVLLFWGAVTAVGVVVAGHLLMRETVQRLRLENRLALVSLTEAVFAHSAEAMLIVDRKRRVLAANPAFQSATGHAPDAVIGTPLAGLVSPAPELDSPDMSETVRRTLPYWHLQAREGAPRAVEYREAPLSPDATIITLNDITERIASERALQAAVQRAELASKAKSEFLASMSHELRTPLNAILGFSEVMREGVFGPVGGPRYEEYLQDIQASGIHLRDVINDLLDLAKIEAGSLDLDPEDIHVADEIRTCCRLVGKRAQDHGLTLTDAVPEDLPTLNTDRQVFRQLMFNLLSNAIKFTPTGGRITVDCAVSSNQGLAVSVADTGLGISAADQKRIFDAYERAVNTETRNIQGSGLGLSLVKAMMEVQGGAVSVQSRPGEGSVFTLWFPPTRLGPAAS</sequence>
<keyword evidence="4" id="KW-0808">Transferase</keyword>
<dbReference type="InterPro" id="IPR000014">
    <property type="entry name" value="PAS"/>
</dbReference>
<keyword evidence="9" id="KW-1185">Reference proteome</keyword>
<dbReference type="Gene3D" id="3.30.565.10">
    <property type="entry name" value="Histidine kinase-like ATPase, C-terminal domain"/>
    <property type="match status" value="1"/>
</dbReference>
<keyword evidence="6" id="KW-1133">Transmembrane helix</keyword>
<dbReference type="InterPro" id="IPR035965">
    <property type="entry name" value="PAS-like_dom_sf"/>
</dbReference>
<proteinExistence type="predicted"/>
<dbReference type="RefSeq" id="WP_150060634.1">
    <property type="nucleotide sequence ID" value="NZ_JACHII010000001.1"/>
</dbReference>
<dbReference type="InterPro" id="IPR004358">
    <property type="entry name" value="Sig_transdc_His_kin-like_C"/>
</dbReference>
<dbReference type="InterPro" id="IPR013656">
    <property type="entry name" value="PAS_4"/>
</dbReference>
<dbReference type="SMART" id="SM00388">
    <property type="entry name" value="HisKA"/>
    <property type="match status" value="1"/>
</dbReference>
<dbReference type="Gene3D" id="1.10.287.130">
    <property type="match status" value="1"/>
</dbReference>
<dbReference type="InterPro" id="IPR036890">
    <property type="entry name" value="HATPase_C_sf"/>
</dbReference>
<evidence type="ECO:0000256" key="5">
    <source>
        <dbReference type="ARBA" id="ARBA00022777"/>
    </source>
</evidence>
<dbReference type="Gene3D" id="3.30.450.20">
    <property type="entry name" value="PAS domain"/>
    <property type="match status" value="1"/>
</dbReference>
<reference evidence="8 9" key="1">
    <citation type="submission" date="2019-09" db="EMBL/GenBank/DDBJ databases">
        <title>Genome sequence of Roseospira marina, one of the more divergent members of the non-sulfur purple photosynthetic bacterial family, the Rhodospirillaceae.</title>
        <authorList>
            <person name="Meyer T."/>
            <person name="Kyndt J."/>
        </authorList>
    </citation>
    <scope>NUCLEOTIDE SEQUENCE [LARGE SCALE GENOMIC DNA]</scope>
    <source>
        <strain evidence="8 9">DSM 15113</strain>
    </source>
</reference>
<keyword evidence="6" id="KW-0812">Transmembrane</keyword>
<gene>
    <name evidence="8" type="ORF">F1188_01680</name>
</gene>
<dbReference type="EMBL" id="VWPJ01000001">
    <property type="protein sequence ID" value="KAA5607501.1"/>
    <property type="molecule type" value="Genomic_DNA"/>
</dbReference>
<dbReference type="InterPro" id="IPR003661">
    <property type="entry name" value="HisK_dim/P_dom"/>
</dbReference>
<organism evidence="8 9">
    <name type="scientific">Roseospira marina</name>
    <dbReference type="NCBI Taxonomy" id="140057"/>
    <lineage>
        <taxon>Bacteria</taxon>
        <taxon>Pseudomonadati</taxon>
        <taxon>Pseudomonadota</taxon>
        <taxon>Alphaproteobacteria</taxon>
        <taxon>Rhodospirillales</taxon>
        <taxon>Rhodospirillaceae</taxon>
        <taxon>Roseospira</taxon>
    </lineage>
</organism>
<dbReference type="Pfam" id="PF08448">
    <property type="entry name" value="PAS_4"/>
    <property type="match status" value="1"/>
</dbReference>
<dbReference type="PROSITE" id="PS50109">
    <property type="entry name" value="HIS_KIN"/>
    <property type="match status" value="1"/>
</dbReference>
<dbReference type="PRINTS" id="PR00344">
    <property type="entry name" value="BCTRLSENSOR"/>
</dbReference>
<dbReference type="Pfam" id="PF02518">
    <property type="entry name" value="HATPase_c"/>
    <property type="match status" value="1"/>
</dbReference>
<dbReference type="EC" id="2.7.13.3" evidence="2"/>
<dbReference type="SMART" id="SM00091">
    <property type="entry name" value="PAS"/>
    <property type="match status" value="1"/>
</dbReference>
<dbReference type="Pfam" id="PF00512">
    <property type="entry name" value="HisKA"/>
    <property type="match status" value="1"/>
</dbReference>
<keyword evidence="3" id="KW-0597">Phosphoprotein</keyword>
<comment type="caution">
    <text evidence="8">The sequence shown here is derived from an EMBL/GenBank/DDBJ whole genome shotgun (WGS) entry which is preliminary data.</text>
</comment>
<evidence type="ECO:0000256" key="1">
    <source>
        <dbReference type="ARBA" id="ARBA00000085"/>
    </source>
</evidence>
<feature type="transmembrane region" description="Helical" evidence="6">
    <location>
        <begin position="319"/>
        <end position="340"/>
    </location>
</feature>
<keyword evidence="6" id="KW-0472">Membrane</keyword>
<protein>
    <recommendedName>
        <fullName evidence="2">histidine kinase</fullName>
        <ecNumber evidence="2">2.7.13.3</ecNumber>
    </recommendedName>
</protein>
<evidence type="ECO:0000256" key="3">
    <source>
        <dbReference type="ARBA" id="ARBA00022553"/>
    </source>
</evidence>
<dbReference type="FunFam" id="3.30.565.10:FF:000006">
    <property type="entry name" value="Sensor histidine kinase WalK"/>
    <property type="match status" value="1"/>
</dbReference>
<evidence type="ECO:0000313" key="8">
    <source>
        <dbReference type="EMBL" id="KAA5607501.1"/>
    </source>
</evidence>
<dbReference type="PANTHER" id="PTHR43047">
    <property type="entry name" value="TWO-COMPONENT HISTIDINE PROTEIN KINASE"/>
    <property type="match status" value="1"/>
</dbReference>
<dbReference type="SMART" id="SM00387">
    <property type="entry name" value="HATPase_c"/>
    <property type="match status" value="1"/>
</dbReference>
<evidence type="ECO:0000256" key="2">
    <source>
        <dbReference type="ARBA" id="ARBA00012438"/>
    </source>
</evidence>
<dbReference type="InterPro" id="IPR036097">
    <property type="entry name" value="HisK_dim/P_sf"/>
</dbReference>